<proteinExistence type="predicted"/>
<sequence>MQLYISLLTRYAAVNSFLQLSIPDLPSYPICTPIPFRLRISTETKLVLRSDCTEKHGKPLFPAPPGASSQLKGTLRRVTEITVREHTRHKTDAFDLPQTLGLDNDQRKGVKSLWDVQAVVDEPQWIPKDKDRGIWKRSVLLTPTLLFAIPPSHSTEALEWQYELHLVVPFPGTGNDLKIWTPIHLSTTSASPESPGTTGFGLPLPKVYLPPVYWSGKDHDESVDDTGDISNVVNLVGTIINLANS</sequence>
<reference evidence="1" key="1">
    <citation type="submission" date="2023-03" db="EMBL/GenBank/DDBJ databases">
        <title>Massive genome expansion in bonnet fungi (Mycena s.s.) driven by repeated elements and novel gene families across ecological guilds.</title>
        <authorList>
            <consortium name="Lawrence Berkeley National Laboratory"/>
            <person name="Harder C.B."/>
            <person name="Miyauchi S."/>
            <person name="Viragh M."/>
            <person name="Kuo A."/>
            <person name="Thoen E."/>
            <person name="Andreopoulos B."/>
            <person name="Lu D."/>
            <person name="Skrede I."/>
            <person name="Drula E."/>
            <person name="Henrissat B."/>
            <person name="Morin E."/>
            <person name="Kohler A."/>
            <person name="Barry K."/>
            <person name="LaButti K."/>
            <person name="Morin E."/>
            <person name="Salamov A."/>
            <person name="Lipzen A."/>
            <person name="Mereny Z."/>
            <person name="Hegedus B."/>
            <person name="Baldrian P."/>
            <person name="Stursova M."/>
            <person name="Weitz H."/>
            <person name="Taylor A."/>
            <person name="Grigoriev I.V."/>
            <person name="Nagy L.G."/>
            <person name="Martin F."/>
            <person name="Kauserud H."/>
        </authorList>
    </citation>
    <scope>NUCLEOTIDE SEQUENCE</scope>
    <source>
        <strain evidence="1">CBHHK182m</strain>
    </source>
</reference>
<evidence type="ECO:0000313" key="2">
    <source>
        <dbReference type="Proteomes" id="UP001215598"/>
    </source>
</evidence>
<protein>
    <recommendedName>
        <fullName evidence="3">Arrestin-like N-terminal domain-containing protein</fullName>
    </recommendedName>
</protein>
<dbReference type="Proteomes" id="UP001215598">
    <property type="component" value="Unassembled WGS sequence"/>
</dbReference>
<dbReference type="AlphaFoldDB" id="A0AAD7MJG6"/>
<gene>
    <name evidence="1" type="ORF">B0H16DRAFT_1795955</name>
</gene>
<accession>A0AAD7MJG6</accession>
<name>A0AAD7MJG6_9AGAR</name>
<evidence type="ECO:0000313" key="1">
    <source>
        <dbReference type="EMBL" id="KAJ7719131.1"/>
    </source>
</evidence>
<comment type="caution">
    <text evidence="1">The sequence shown here is derived from an EMBL/GenBank/DDBJ whole genome shotgun (WGS) entry which is preliminary data.</text>
</comment>
<evidence type="ECO:0008006" key="3">
    <source>
        <dbReference type="Google" id="ProtNLM"/>
    </source>
</evidence>
<organism evidence="1 2">
    <name type="scientific">Mycena metata</name>
    <dbReference type="NCBI Taxonomy" id="1033252"/>
    <lineage>
        <taxon>Eukaryota</taxon>
        <taxon>Fungi</taxon>
        <taxon>Dikarya</taxon>
        <taxon>Basidiomycota</taxon>
        <taxon>Agaricomycotina</taxon>
        <taxon>Agaricomycetes</taxon>
        <taxon>Agaricomycetidae</taxon>
        <taxon>Agaricales</taxon>
        <taxon>Marasmiineae</taxon>
        <taxon>Mycenaceae</taxon>
        <taxon>Mycena</taxon>
    </lineage>
</organism>
<keyword evidence="2" id="KW-1185">Reference proteome</keyword>
<dbReference type="EMBL" id="JARKIB010000256">
    <property type="protein sequence ID" value="KAJ7719131.1"/>
    <property type="molecule type" value="Genomic_DNA"/>
</dbReference>